<accession>A0ABT3VJ76</accession>
<evidence type="ECO:0000313" key="1">
    <source>
        <dbReference type="EMBL" id="MCX5463141.1"/>
    </source>
</evidence>
<comment type="caution">
    <text evidence="1">The sequence shown here is derived from an EMBL/GenBank/DDBJ whole genome shotgun (WGS) entry which is preliminary data.</text>
</comment>
<dbReference type="EMBL" id="JAPKNA010000001">
    <property type="protein sequence ID" value="MCX5463141.1"/>
    <property type="molecule type" value="Genomic_DNA"/>
</dbReference>
<sequence length="310" mass="36217">MFADELEKFQIIISPEKTRIIRRPKIVLIFGGGPIGIEADYRYSSFRNAFLNWTHENRNPLVDCFQLPEYFHEWNHFENYPNLVEFERDAGALSSAILLFSESYGSLAELGVFCMDDVLSERLQVVIRREHYQQESFVVFGPLRKLIDTYGASSVCVIDAKTVEQFYDEAAVVAEILQEKVNDHPKKEGFLSTRIRDQLLLIADVVDLFGALTESEVIDILKFMNVEIDRKTFRKFIGQLKRFKLIEDCQQYNQKYLIAPKENRQFYLDYTASEGARNFDRSRFKILVSDLLKKDSRRNKAYIQVHGEYA</sequence>
<evidence type="ECO:0000313" key="2">
    <source>
        <dbReference type="Proteomes" id="UP001209916"/>
    </source>
</evidence>
<proteinExistence type="predicted"/>
<gene>
    <name evidence="1" type="ORF">OSH09_03025</name>
</gene>
<reference evidence="1 2" key="1">
    <citation type="submission" date="2022-11" db="EMBL/GenBank/DDBJ databases">
        <title>Biodiversity and phylogenetic relationships of bacteria.</title>
        <authorList>
            <person name="Machado R.A.R."/>
            <person name="Bhat A."/>
            <person name="Loulou A."/>
            <person name="Kallel S."/>
        </authorList>
    </citation>
    <scope>NUCLEOTIDE SEQUENCE [LARGE SCALE GENOMIC DNA]</scope>
    <source>
        <strain evidence="1 2">DSM 13975</strain>
    </source>
</reference>
<dbReference type="NCBIfam" id="NF038232">
    <property type="entry name" value="STM3845_fam"/>
    <property type="match status" value="1"/>
</dbReference>
<protein>
    <submittedName>
        <fullName evidence="1">Retron St85 family effector protein</fullName>
    </submittedName>
</protein>
<organism evidence="1 2">
    <name type="scientific">Alcaligenes parafaecalis</name>
    <dbReference type="NCBI Taxonomy" id="171260"/>
    <lineage>
        <taxon>Bacteria</taxon>
        <taxon>Pseudomonadati</taxon>
        <taxon>Pseudomonadota</taxon>
        <taxon>Betaproteobacteria</taxon>
        <taxon>Burkholderiales</taxon>
        <taxon>Alcaligenaceae</taxon>
        <taxon>Alcaligenes</taxon>
    </lineage>
</organism>
<dbReference type="RefSeq" id="WP_266120100.1">
    <property type="nucleotide sequence ID" value="NZ_JAPKNA010000001.1"/>
</dbReference>
<dbReference type="InterPro" id="IPR049725">
    <property type="entry name" value="STM3845-like"/>
</dbReference>
<keyword evidence="2" id="KW-1185">Reference proteome</keyword>
<name>A0ABT3VJ76_9BURK</name>
<dbReference type="Proteomes" id="UP001209916">
    <property type="component" value="Unassembled WGS sequence"/>
</dbReference>